<dbReference type="PANTHER" id="PTHR43678">
    <property type="entry name" value="PUTATIVE (AFU_ORTHOLOGUE AFUA_2G00640)-RELATED"/>
    <property type="match status" value="1"/>
</dbReference>
<feature type="compositionally biased region" description="Low complexity" evidence="3">
    <location>
        <begin position="55"/>
        <end position="85"/>
    </location>
</feature>
<dbReference type="EC" id="3.2.1.52" evidence="6"/>
<dbReference type="RefSeq" id="WP_166781526.1">
    <property type="nucleotide sequence ID" value="NZ_JAAOYO010000005.1"/>
</dbReference>
<dbReference type="Gene3D" id="3.20.20.80">
    <property type="entry name" value="Glycosidases"/>
    <property type="match status" value="1"/>
</dbReference>
<comment type="caution">
    <text evidence="6">The sequence shown here is derived from an EMBL/GenBank/DDBJ whole genome shotgun (WGS) entry which is preliminary data.</text>
</comment>
<comment type="similarity">
    <text evidence="1">Belongs to the glycosyl hydrolase 20 family.</text>
</comment>
<dbReference type="GO" id="GO:0004563">
    <property type="term" value="F:beta-N-acetylhexosaminidase activity"/>
    <property type="evidence" value="ECO:0007669"/>
    <property type="project" value="UniProtKB-EC"/>
</dbReference>
<feature type="domain" description="Glycoside hydrolase family 20 catalytic" evidence="5">
    <location>
        <begin position="184"/>
        <end position="354"/>
    </location>
</feature>
<keyword evidence="7" id="KW-1185">Reference proteome</keyword>
<dbReference type="PRINTS" id="PR00738">
    <property type="entry name" value="GLHYDRLASE20"/>
</dbReference>
<keyword evidence="6" id="KW-0326">Glycosidase</keyword>
<dbReference type="InterPro" id="IPR052764">
    <property type="entry name" value="GH20_Enzymes"/>
</dbReference>
<gene>
    <name evidence="6" type="ORF">E9228_003217</name>
</gene>
<keyword evidence="4" id="KW-1133">Transmembrane helix</keyword>
<feature type="region of interest" description="Disordered" evidence="3">
    <location>
        <begin position="1"/>
        <end position="20"/>
    </location>
</feature>
<proteinExistence type="inferred from homology"/>
<evidence type="ECO:0000256" key="2">
    <source>
        <dbReference type="ARBA" id="ARBA00022801"/>
    </source>
</evidence>
<evidence type="ECO:0000256" key="1">
    <source>
        <dbReference type="ARBA" id="ARBA00006285"/>
    </source>
</evidence>
<dbReference type="InterPro" id="IPR017853">
    <property type="entry name" value="GH"/>
</dbReference>
<dbReference type="Proteomes" id="UP001318300">
    <property type="component" value="Unassembled WGS sequence"/>
</dbReference>
<dbReference type="SUPFAM" id="SSF51445">
    <property type="entry name" value="(Trans)glycosidases"/>
    <property type="match status" value="1"/>
</dbReference>
<keyword evidence="4" id="KW-0812">Transmembrane</keyword>
<reference evidence="6 7" key="1">
    <citation type="submission" date="2020-03" db="EMBL/GenBank/DDBJ databases">
        <title>Above-ground endophytic microbial communities from plants in different locations in the United States.</title>
        <authorList>
            <person name="Frank C."/>
        </authorList>
    </citation>
    <scope>NUCLEOTIDE SEQUENCE [LARGE SCALE GENOMIC DNA]</scope>
    <source>
        <strain evidence="6 7">WW7</strain>
    </source>
</reference>
<evidence type="ECO:0000256" key="3">
    <source>
        <dbReference type="SAM" id="MobiDB-lite"/>
    </source>
</evidence>
<feature type="region of interest" description="Disordered" evidence="3">
    <location>
        <begin position="48"/>
        <end position="85"/>
    </location>
</feature>
<evidence type="ECO:0000259" key="5">
    <source>
        <dbReference type="Pfam" id="PF00728"/>
    </source>
</evidence>
<protein>
    <submittedName>
        <fullName evidence="6">Hexosaminidase</fullName>
        <ecNumber evidence="6">3.2.1.52</ecNumber>
    </submittedName>
</protein>
<evidence type="ECO:0000313" key="7">
    <source>
        <dbReference type="Proteomes" id="UP001318300"/>
    </source>
</evidence>
<organism evidence="6 7">
    <name type="scientific">Curtobacterium salicis</name>
    <dbReference type="NCBI Taxonomy" id="1779862"/>
    <lineage>
        <taxon>Bacteria</taxon>
        <taxon>Bacillati</taxon>
        <taxon>Actinomycetota</taxon>
        <taxon>Actinomycetes</taxon>
        <taxon>Micrococcales</taxon>
        <taxon>Microbacteriaceae</taxon>
        <taxon>Curtobacterium</taxon>
    </lineage>
</organism>
<accession>A0ABX0TCB2</accession>
<feature type="transmembrane region" description="Helical" evidence="4">
    <location>
        <begin position="21"/>
        <end position="42"/>
    </location>
</feature>
<dbReference type="InterPro" id="IPR015883">
    <property type="entry name" value="Glyco_hydro_20_cat"/>
</dbReference>
<dbReference type="Pfam" id="PF00728">
    <property type="entry name" value="Glyco_hydro_20"/>
    <property type="match status" value="1"/>
</dbReference>
<evidence type="ECO:0000256" key="4">
    <source>
        <dbReference type="SAM" id="Phobius"/>
    </source>
</evidence>
<sequence length="511" mass="54622">MQRTLPTTPGARGRRHSGRRQGGRIIAAVLAIATSAAALIGLDAVPGSAEPAPPTRSASAVARSPRASVTVSTVTPTGTTTSTGPAVRTTLAVRNATSVRTPAVHAWLSLAAGSRRYTLGQVTVPSLAAGASTRVSAIHRTPRRAPVGRFSVLGCIGVYSAQDCRMSAATITTQRMTRDRPETGVMLDVARASYPVALIEEYIDLLADHGGRFLHLHLTDDQNVGIESDVLGQTVANADLHDGVYTSRVTGRPFLSVAQAHTISADAAERGITIVPEIDTPGHMAAAFALLEAKHGTAWVDRIRSGPNELDTSAPESLALASELTAEVTRTFPSSRTVHIGGDEWGGDVTADERVGWLNAMAAAVDDRAVWAWNDGIDRAAVTRLDPRIHVTYWSFDGDTEDPAERVERRQRRASARDLYAAGIDLLNYNSYYLYEVPSDLDPADSTYTVADLRRHWSLRTWDGDSGALLPAPMSGAAVAIWGEDLDDPPSDRLLHWSAPHVVAMIETAAR</sequence>
<dbReference type="EMBL" id="JAAOYO010000005">
    <property type="protein sequence ID" value="NII42548.1"/>
    <property type="molecule type" value="Genomic_DNA"/>
</dbReference>
<dbReference type="PANTHER" id="PTHR43678:SF1">
    <property type="entry name" value="BETA-N-ACETYLHEXOSAMINIDASE"/>
    <property type="match status" value="1"/>
</dbReference>
<dbReference type="InterPro" id="IPR025705">
    <property type="entry name" value="Beta_hexosaminidase_sua/sub"/>
</dbReference>
<evidence type="ECO:0000313" key="6">
    <source>
        <dbReference type="EMBL" id="NII42548.1"/>
    </source>
</evidence>
<keyword evidence="4" id="KW-0472">Membrane</keyword>
<name>A0ABX0TCB2_9MICO</name>
<keyword evidence="2 6" id="KW-0378">Hydrolase</keyword>